<feature type="compositionally biased region" description="Polar residues" evidence="3">
    <location>
        <begin position="267"/>
        <end position="285"/>
    </location>
</feature>
<dbReference type="InterPro" id="IPR000219">
    <property type="entry name" value="DH_dom"/>
</dbReference>
<dbReference type="Pfam" id="PF13409">
    <property type="entry name" value="GST_N_2"/>
    <property type="match status" value="1"/>
</dbReference>
<dbReference type="PANTHER" id="PTHR46572:SF1">
    <property type="entry name" value="RHO1 GUANINE NUCLEOTIDE EXCHANGE FACTOR TUS1"/>
    <property type="match status" value="1"/>
</dbReference>
<dbReference type="Gene3D" id="2.30.29.30">
    <property type="entry name" value="Pleckstrin-homology domain (PH domain)/Phosphotyrosine-binding domain (PTB)"/>
    <property type="match status" value="1"/>
</dbReference>
<gene>
    <name evidence="8" type="ORF">RhiXN_04997</name>
</gene>
<dbReference type="InterPro" id="IPR001331">
    <property type="entry name" value="GDS_CDC24_CS"/>
</dbReference>
<evidence type="ECO:0000259" key="5">
    <source>
        <dbReference type="PROSITE" id="PS50010"/>
    </source>
</evidence>
<feature type="compositionally biased region" description="Polar residues" evidence="3">
    <location>
        <begin position="31"/>
        <end position="43"/>
    </location>
</feature>
<dbReference type="SUPFAM" id="SSF50729">
    <property type="entry name" value="PH domain-like"/>
    <property type="match status" value="1"/>
</dbReference>
<dbReference type="Gene3D" id="1.20.1050.10">
    <property type="match status" value="1"/>
</dbReference>
<keyword evidence="1" id="KW-0597">Phosphoprotein</keyword>
<evidence type="ECO:0000256" key="3">
    <source>
        <dbReference type="SAM" id="MobiDB-lite"/>
    </source>
</evidence>
<dbReference type="InterPro" id="IPR001849">
    <property type="entry name" value="PH_domain"/>
</dbReference>
<dbReference type="SMART" id="SM00233">
    <property type="entry name" value="PH"/>
    <property type="match status" value="1"/>
</dbReference>
<dbReference type="Gene3D" id="1.20.900.10">
    <property type="entry name" value="Dbl homology (DH) domain"/>
    <property type="match status" value="2"/>
</dbReference>
<sequence length="1892" mass="211637">MQSTQPNGRPGDGEGDIESMFKEILGGFGESNLTLNDPRQANAGQEHRRGHYAEDSIVSLISSYEGGEDDYEPQPPRHQGPANAYMSQRGPTRDRLRPLPQPPGASISPKPAAFTAPAPLPSLPGAISMPSPEPFQHPGPPPGPPGPASAYLGSSYIQPGPPKTLLNTHVRRQLPSQPDPYGPTSNPTISTPNDPVRRATRRPTTAGSDTAASPASAVPRSPRLSQPNPSPYGIPTVQVGAPDDYQPSFPSGPPPGAMLPSIPGAASTPNLNSPGPMYRSSSPQQFDAYGGAPYIPPNTNSSYAGVSHPPRTTSRTHTNEMYQSPVSALSPSLGANLGRSGSASSSMLSGAPIDRNNSKSSNWSANSSLLPRNNYPPSTVSYDTTTGNDAVGYLDLPSASSPVADMSYRGDQQYLEDRIATAKGRLELHHDEDDPDDYDYSDEDETLFVNLALLSHLAVKLRDKVPRGTHVKGSIPYTHAFTGKDIVSTIQSTIQRQLAITFDLSTNDRRTALQVARSLQNQLFFYEVEWGGQALNDGVEDVYMFLDDQGGASDQRFEREELPTGVITLLTSCYSPSCSLGLPGKCYAYGCPRGYQAGAALGRQLSAQESRPSEKETTVEWVDSVDPEVVRNLPESERRRQEVIWQVVKKEEQYVQDLDTIVEIFIRPLREARSSIVQGDVNQFIDTVFGNILDIRECNRRLLEVMRMYFAAAEFRIVYPLYIGQLPIAEKMVKDESESNADFRSFLEHCSRDPRARRLDLKHFMHRPQEHLTKYTTILETILHDTEKENADAEYLAEAMASIQNLHSVAQLRTFQSAMCRGNSAKLEWHNLVSAEVRDGMSKQEIKRQSVIFELIKGEMEYVKDLELLNTLFIQPLLHENPPPIPREGLERFISEVFANFADVHLHHRRMLDTLHEIQREEHPIIRSISAPIFDAALNWRDAYMIYIPHYPIAEYLVDSQKAENKEFRAFVERQIRAPDARRLELKAFIHRPVARLPRYELLLRDIMAASPMDHEDRESIPQIIEIITWESIDLDLRNESRQLYHFGKLYRQPEGGLDFSRWSEVFVLVFDNYLVITKPRSKDGVTKYLVNRRPIPIDLMSLVGFNDPAQQRPTRLFSIGTKHDAPPAGPGGSGDAQDSRSIYPFGIHYSGRAGGISQFFIDSQAAREEWRQKLEEAIEMRKVVQDSNKVFELETLSDETFAQPKGYASNSSWNDESSFAGGKVTCTVPFSTADGRGLVAIGCAEGVWIGLRHDPKSIRRVLHLKAVTQCAMLEDFGIFLVLADKAFFAYHIEALVPTAGTAQMNSAQNRTPQRLSGNKDVQFFSVGQLAGRTLVVYMKKKGMESVFRVLEPIIHKINEPTRAGGAFSRFGFGQQRSEWFRIYRDFFLPSEAFDLVFLKAKVAILCTKGFEIMDLADFKSVTIPQRDDARFANVARRCDSCRPLGMFRSSENEFLLCYDEFGIYVNRHGDPTRNVGTTIEWEGRAERVAFHPPFVVLFDSRFIEIRHIEKGNLLQIIKGEDVRCVWDGRGAKVHPTATPGPEGWSDGTGSQESTIHVVMNSSDSGSSGQRGKTQYQHISELVPTVPLFLPGPLASPSASTYFPRPGSPSLSSPRTSVTGTTFTSSLRLDTFMAATKENPIVFYDVADAQGESWSSNTYKTRLTLNYKGIPYRVKYISLCDIEPTLKELGVPVVFPTFPHYTLPMIADPSSDPDGEPTYIADSFKIALYLDDKYSSPQYPLILPPGTRAIEHMWFTTYYPPLSALVIKLFYYKGPRLLDERSAEYWHRTRGDKYKPLSEEEETQYWGELREKFGTLAKSISLNDGTSEAGPFILGKTLSFIDFTIGGFFYFIQRVVGKESKQLKEMMEWQDGGWSVFWKAIQDVENKSSQLP</sequence>
<feature type="domain" description="DH" evidence="5">
    <location>
        <begin position="639"/>
        <end position="806"/>
    </location>
</feature>
<dbReference type="PANTHER" id="PTHR46572">
    <property type="entry name" value="RHO1 GDP-GTP EXCHANGE PROTEIN 1-RELATED"/>
    <property type="match status" value="1"/>
</dbReference>
<dbReference type="CDD" id="cd00160">
    <property type="entry name" value="RhoGEF"/>
    <property type="match status" value="2"/>
</dbReference>
<feature type="domain" description="DH" evidence="5">
    <location>
        <begin position="847"/>
        <end position="1028"/>
    </location>
</feature>
<evidence type="ECO:0000313" key="9">
    <source>
        <dbReference type="Proteomes" id="UP000650533"/>
    </source>
</evidence>
<proteinExistence type="predicted"/>
<dbReference type="PROSITE" id="PS50404">
    <property type="entry name" value="GST_NTER"/>
    <property type="match status" value="1"/>
</dbReference>
<dbReference type="InterPro" id="IPR052233">
    <property type="entry name" value="Rho-type_GEFs"/>
</dbReference>
<feature type="compositionally biased region" description="Basic and acidic residues" evidence="3">
    <location>
        <begin position="45"/>
        <end position="54"/>
    </location>
</feature>
<reference evidence="8" key="1">
    <citation type="submission" date="2020-05" db="EMBL/GenBank/DDBJ databases">
        <title>Evolutionary and genomic comparisons of hybrid uninucleate and nonhybrid Rhizoctonia fungi.</title>
        <authorList>
            <person name="Li C."/>
            <person name="Chen X."/>
        </authorList>
    </citation>
    <scope>NUCLEOTIDE SEQUENCE</scope>
    <source>
        <strain evidence="8">AG-1 IA</strain>
    </source>
</reference>
<dbReference type="SUPFAM" id="SSF48065">
    <property type="entry name" value="DBL homology domain (DH-domain)"/>
    <property type="match status" value="2"/>
</dbReference>
<dbReference type="Proteomes" id="UP000650533">
    <property type="component" value="Chromosome 2"/>
</dbReference>
<feature type="compositionally biased region" description="Low complexity" evidence="3">
    <location>
        <begin position="358"/>
        <end position="368"/>
    </location>
</feature>
<dbReference type="InterPro" id="IPR035899">
    <property type="entry name" value="DBL_dom_sf"/>
</dbReference>
<dbReference type="GO" id="GO:0035556">
    <property type="term" value="P:intracellular signal transduction"/>
    <property type="evidence" value="ECO:0007669"/>
    <property type="project" value="InterPro"/>
</dbReference>
<accession>A0A8H8NR06</accession>
<dbReference type="PROSITE" id="PS50003">
    <property type="entry name" value="PH_DOMAIN"/>
    <property type="match status" value="1"/>
</dbReference>
<dbReference type="RefSeq" id="XP_043177232.1">
    <property type="nucleotide sequence ID" value="XM_043324813.1"/>
</dbReference>
<organism evidence="8 9">
    <name type="scientific">Rhizoctonia solani</name>
    <dbReference type="NCBI Taxonomy" id="456999"/>
    <lineage>
        <taxon>Eukaryota</taxon>
        <taxon>Fungi</taxon>
        <taxon>Dikarya</taxon>
        <taxon>Basidiomycota</taxon>
        <taxon>Agaricomycotina</taxon>
        <taxon>Agaricomycetes</taxon>
        <taxon>Cantharellales</taxon>
        <taxon>Ceratobasidiaceae</taxon>
        <taxon>Rhizoctonia</taxon>
    </lineage>
</organism>
<dbReference type="PROSITE" id="PS50010">
    <property type="entry name" value="DH_2"/>
    <property type="match status" value="2"/>
</dbReference>
<dbReference type="InterPro" id="IPR036249">
    <property type="entry name" value="Thioredoxin-like_sf"/>
</dbReference>
<dbReference type="Pfam" id="PF00780">
    <property type="entry name" value="CNH"/>
    <property type="match status" value="1"/>
</dbReference>
<dbReference type="InterPro" id="IPR054416">
    <property type="entry name" value="GST_UstS-like_C"/>
</dbReference>
<keyword evidence="2" id="KW-0344">Guanine-nucleotide releasing factor</keyword>
<feature type="domain" description="GST N-terminal" evidence="7">
    <location>
        <begin position="1645"/>
        <end position="1738"/>
    </location>
</feature>
<dbReference type="InterPro" id="IPR041675">
    <property type="entry name" value="PH_5"/>
</dbReference>
<dbReference type="KEGG" id="rsx:RhiXN_04997"/>
<evidence type="ECO:0000256" key="1">
    <source>
        <dbReference type="ARBA" id="ARBA00022553"/>
    </source>
</evidence>
<feature type="compositionally biased region" description="Polar residues" evidence="3">
    <location>
        <begin position="297"/>
        <end position="330"/>
    </location>
</feature>
<evidence type="ECO:0000259" key="7">
    <source>
        <dbReference type="PROSITE" id="PS50404"/>
    </source>
</evidence>
<feature type="domain" description="PH" evidence="4">
    <location>
        <begin position="1043"/>
        <end position="1180"/>
    </location>
</feature>
<dbReference type="PROSITE" id="PS50219">
    <property type="entry name" value="CNH"/>
    <property type="match status" value="1"/>
</dbReference>
<evidence type="ECO:0000313" key="8">
    <source>
        <dbReference type="EMBL" id="QRW16995.1"/>
    </source>
</evidence>
<dbReference type="SUPFAM" id="SSF52833">
    <property type="entry name" value="Thioredoxin-like"/>
    <property type="match status" value="1"/>
</dbReference>
<dbReference type="GeneID" id="67027276"/>
<protein>
    <submittedName>
        <fullName evidence="8">Rho guanine nucleotide exchange factor</fullName>
    </submittedName>
</protein>
<dbReference type="Pfam" id="PF22041">
    <property type="entry name" value="GST_C_7"/>
    <property type="match status" value="1"/>
</dbReference>
<evidence type="ECO:0000259" key="4">
    <source>
        <dbReference type="PROSITE" id="PS50003"/>
    </source>
</evidence>
<dbReference type="GO" id="GO:0005085">
    <property type="term" value="F:guanyl-nucleotide exchange factor activity"/>
    <property type="evidence" value="ECO:0007669"/>
    <property type="project" value="UniProtKB-KW"/>
</dbReference>
<feature type="compositionally biased region" description="Low complexity" evidence="3">
    <location>
        <begin position="202"/>
        <end position="225"/>
    </location>
</feature>
<feature type="region of interest" description="Disordered" evidence="3">
    <location>
        <begin position="1"/>
        <end position="383"/>
    </location>
</feature>
<feature type="compositionally biased region" description="Pro residues" evidence="3">
    <location>
        <begin position="131"/>
        <end position="147"/>
    </location>
</feature>
<feature type="compositionally biased region" description="Polar residues" evidence="3">
    <location>
        <begin position="183"/>
        <end position="193"/>
    </location>
</feature>
<dbReference type="EMBL" id="CP059659">
    <property type="protein sequence ID" value="QRW16995.1"/>
    <property type="molecule type" value="Genomic_DNA"/>
</dbReference>
<evidence type="ECO:0000256" key="2">
    <source>
        <dbReference type="ARBA" id="ARBA00022658"/>
    </source>
</evidence>
<dbReference type="InterPro" id="IPR004045">
    <property type="entry name" value="Glutathione_S-Trfase_N"/>
</dbReference>
<dbReference type="Pfam" id="PF15405">
    <property type="entry name" value="PH_5"/>
    <property type="match status" value="1"/>
</dbReference>
<dbReference type="InterPro" id="IPR001180">
    <property type="entry name" value="CNH_dom"/>
</dbReference>
<dbReference type="PROSITE" id="PS00741">
    <property type="entry name" value="DH_1"/>
    <property type="match status" value="1"/>
</dbReference>
<dbReference type="SMART" id="SM00036">
    <property type="entry name" value="CNH"/>
    <property type="match status" value="1"/>
</dbReference>
<dbReference type="SMART" id="SM00325">
    <property type="entry name" value="RhoGEF"/>
    <property type="match status" value="2"/>
</dbReference>
<dbReference type="InterPro" id="IPR011993">
    <property type="entry name" value="PH-like_dom_sf"/>
</dbReference>
<name>A0A8H8NR06_9AGAM</name>
<dbReference type="Gene3D" id="3.40.30.10">
    <property type="entry name" value="Glutaredoxin"/>
    <property type="match status" value="1"/>
</dbReference>
<evidence type="ECO:0000259" key="6">
    <source>
        <dbReference type="PROSITE" id="PS50219"/>
    </source>
</evidence>
<feature type="compositionally biased region" description="Low complexity" evidence="3">
    <location>
        <begin position="332"/>
        <end position="351"/>
    </location>
</feature>
<feature type="domain" description="CNH" evidence="6">
    <location>
        <begin position="1222"/>
        <end position="1533"/>
    </location>
</feature>
<feature type="compositionally biased region" description="Polar residues" evidence="3">
    <location>
        <begin position="369"/>
        <end position="383"/>
    </location>
</feature>
<dbReference type="Pfam" id="PF00621">
    <property type="entry name" value="RhoGEF"/>
    <property type="match status" value="2"/>
</dbReference>